<comment type="caution">
    <text evidence="2">The sequence shown here is derived from an EMBL/GenBank/DDBJ whole genome shotgun (WGS) entry which is preliminary data.</text>
</comment>
<sequence>MSTDCYAGARGGLGDRGRAGVRAGELVRRAPHPLAGRTVLDAGAGTGLGSAALAAAGARVVALDLSADMLSWQLGARPPAVVGDVTRLPLRDDAVDDVLAAFVLNHLVDPHAGLAELRRVTRPGGALLRA</sequence>
<dbReference type="EC" id="2.1.1.-" evidence="2"/>
<keyword evidence="2" id="KW-0489">Methyltransferase</keyword>
<dbReference type="Gene3D" id="3.40.50.150">
    <property type="entry name" value="Vaccinia Virus protein VP39"/>
    <property type="match status" value="1"/>
</dbReference>
<dbReference type="EMBL" id="JBHUHP010000016">
    <property type="protein sequence ID" value="MFD2093118.1"/>
    <property type="molecule type" value="Genomic_DNA"/>
</dbReference>
<dbReference type="InterPro" id="IPR029063">
    <property type="entry name" value="SAM-dependent_MTases_sf"/>
</dbReference>
<keyword evidence="3" id="KW-1185">Reference proteome</keyword>
<dbReference type="Pfam" id="PF08241">
    <property type="entry name" value="Methyltransf_11"/>
    <property type="match status" value="1"/>
</dbReference>
<feature type="domain" description="Methyltransferase type 11" evidence="1">
    <location>
        <begin position="40"/>
        <end position="127"/>
    </location>
</feature>
<dbReference type="GO" id="GO:0008168">
    <property type="term" value="F:methyltransferase activity"/>
    <property type="evidence" value="ECO:0007669"/>
    <property type="project" value="UniProtKB-KW"/>
</dbReference>
<gene>
    <name evidence="2" type="ORF">ACFSHS_16225</name>
</gene>
<name>A0ABW4XF77_9ACTN</name>
<dbReference type="InterPro" id="IPR013216">
    <property type="entry name" value="Methyltransf_11"/>
</dbReference>
<reference evidence="3" key="1">
    <citation type="journal article" date="2019" name="Int. J. Syst. Evol. Microbiol.">
        <title>The Global Catalogue of Microorganisms (GCM) 10K type strain sequencing project: providing services to taxonomists for standard genome sequencing and annotation.</title>
        <authorList>
            <consortium name="The Broad Institute Genomics Platform"/>
            <consortium name="The Broad Institute Genome Sequencing Center for Infectious Disease"/>
            <person name="Wu L."/>
            <person name="Ma J."/>
        </authorList>
    </citation>
    <scope>NUCLEOTIDE SEQUENCE [LARGE SCALE GENOMIC DNA]</scope>
    <source>
        <strain evidence="3">JCM 3338</strain>
    </source>
</reference>
<evidence type="ECO:0000313" key="2">
    <source>
        <dbReference type="EMBL" id="MFD2093118.1"/>
    </source>
</evidence>
<evidence type="ECO:0000259" key="1">
    <source>
        <dbReference type="Pfam" id="PF08241"/>
    </source>
</evidence>
<evidence type="ECO:0000313" key="3">
    <source>
        <dbReference type="Proteomes" id="UP001597402"/>
    </source>
</evidence>
<dbReference type="SUPFAM" id="SSF53335">
    <property type="entry name" value="S-adenosyl-L-methionine-dependent methyltransferases"/>
    <property type="match status" value="1"/>
</dbReference>
<accession>A0ABW4XF77</accession>
<dbReference type="GO" id="GO:0032259">
    <property type="term" value="P:methylation"/>
    <property type="evidence" value="ECO:0007669"/>
    <property type="project" value="UniProtKB-KW"/>
</dbReference>
<dbReference type="PANTHER" id="PTHR43591">
    <property type="entry name" value="METHYLTRANSFERASE"/>
    <property type="match status" value="1"/>
</dbReference>
<proteinExistence type="predicted"/>
<dbReference type="Proteomes" id="UP001597402">
    <property type="component" value="Unassembled WGS sequence"/>
</dbReference>
<dbReference type="RefSeq" id="WP_376878325.1">
    <property type="nucleotide sequence ID" value="NZ_JBHUHP010000016.1"/>
</dbReference>
<organism evidence="2 3">
    <name type="scientific">Blastococcus deserti</name>
    <dbReference type="NCBI Taxonomy" id="2259033"/>
    <lineage>
        <taxon>Bacteria</taxon>
        <taxon>Bacillati</taxon>
        <taxon>Actinomycetota</taxon>
        <taxon>Actinomycetes</taxon>
        <taxon>Geodermatophilales</taxon>
        <taxon>Geodermatophilaceae</taxon>
        <taxon>Blastococcus</taxon>
    </lineage>
</organism>
<protein>
    <submittedName>
        <fullName evidence="2">Class I SAM-dependent methyltransferase</fullName>
        <ecNumber evidence="2">2.1.1.-</ecNumber>
    </submittedName>
</protein>
<keyword evidence="2" id="KW-0808">Transferase</keyword>
<dbReference type="PANTHER" id="PTHR43591:SF24">
    <property type="entry name" value="2-METHOXY-6-POLYPRENYL-1,4-BENZOQUINOL METHYLASE, MITOCHONDRIAL"/>
    <property type="match status" value="1"/>
</dbReference>